<evidence type="ECO:0000313" key="2">
    <source>
        <dbReference type="WBParaSite" id="PSU_v2.g14024.t1"/>
    </source>
</evidence>
<organism evidence="1 2">
    <name type="scientific">Panagrolaimus superbus</name>
    <dbReference type="NCBI Taxonomy" id="310955"/>
    <lineage>
        <taxon>Eukaryota</taxon>
        <taxon>Metazoa</taxon>
        <taxon>Ecdysozoa</taxon>
        <taxon>Nematoda</taxon>
        <taxon>Chromadorea</taxon>
        <taxon>Rhabditida</taxon>
        <taxon>Tylenchina</taxon>
        <taxon>Panagrolaimomorpha</taxon>
        <taxon>Panagrolaimoidea</taxon>
        <taxon>Panagrolaimidae</taxon>
        <taxon>Panagrolaimus</taxon>
    </lineage>
</organism>
<sequence length="153" mass="18067">MNNPSRDNRRYEVQKVKGSYEIIKIIATVHHPEYCGSFEEKVFFKDNILRLPTHLLSFHFHVVTEIELEEVIVYQLQVNCNSYKLLKPRQFFVQNIIFPVRGTSFKCYIKKFELYEPAEIHIVNPDGVTINDQNGDYHCTIEPKEKDMNVTLT</sequence>
<dbReference type="WBParaSite" id="PSU_v2.g14024.t1">
    <property type="protein sequence ID" value="PSU_v2.g14024.t1"/>
    <property type="gene ID" value="PSU_v2.g14024"/>
</dbReference>
<protein>
    <submittedName>
        <fullName evidence="2">Uncharacterized protein</fullName>
    </submittedName>
</protein>
<evidence type="ECO:0000313" key="1">
    <source>
        <dbReference type="Proteomes" id="UP000887577"/>
    </source>
</evidence>
<accession>A0A914Y3K3</accession>
<proteinExistence type="predicted"/>
<name>A0A914Y3K3_9BILA</name>
<dbReference type="Proteomes" id="UP000887577">
    <property type="component" value="Unplaced"/>
</dbReference>
<reference evidence="2" key="1">
    <citation type="submission" date="2022-11" db="UniProtKB">
        <authorList>
            <consortium name="WormBaseParasite"/>
        </authorList>
    </citation>
    <scope>IDENTIFICATION</scope>
</reference>
<dbReference type="AlphaFoldDB" id="A0A914Y3K3"/>
<keyword evidence="1" id="KW-1185">Reference proteome</keyword>